<accession>A0ABV2Q666</accession>
<name>A0ABV2Q666_9BURK</name>
<protein>
    <submittedName>
        <fullName evidence="2">Tripartite-type tricarboxylate transporter receptor subunit TctC</fullName>
    </submittedName>
</protein>
<dbReference type="PANTHER" id="PTHR42928:SF5">
    <property type="entry name" value="BLR1237 PROTEIN"/>
    <property type="match status" value="1"/>
</dbReference>
<evidence type="ECO:0000256" key="1">
    <source>
        <dbReference type="ARBA" id="ARBA00006987"/>
    </source>
</evidence>
<evidence type="ECO:0000313" key="3">
    <source>
        <dbReference type="Proteomes" id="UP001549320"/>
    </source>
</evidence>
<reference evidence="2 3" key="1">
    <citation type="submission" date="2024-06" db="EMBL/GenBank/DDBJ databases">
        <title>Sorghum-associated microbial communities from plants grown in Nebraska, USA.</title>
        <authorList>
            <person name="Schachtman D."/>
        </authorList>
    </citation>
    <scope>NUCLEOTIDE SEQUENCE [LARGE SCALE GENOMIC DNA]</scope>
    <source>
        <strain evidence="2 3">2709</strain>
    </source>
</reference>
<keyword evidence="2" id="KW-0675">Receptor</keyword>
<proteinExistence type="inferred from homology"/>
<dbReference type="RefSeq" id="WP_354442602.1">
    <property type="nucleotide sequence ID" value="NZ_JBEPSH010000003.1"/>
</dbReference>
<gene>
    <name evidence="2" type="ORF">ABIE13_001635</name>
</gene>
<dbReference type="PANTHER" id="PTHR42928">
    <property type="entry name" value="TRICARBOXYLATE-BINDING PROTEIN"/>
    <property type="match status" value="1"/>
</dbReference>
<dbReference type="InterPro" id="IPR005064">
    <property type="entry name" value="BUG"/>
</dbReference>
<dbReference type="CDD" id="cd07012">
    <property type="entry name" value="PBP2_Bug_TTT"/>
    <property type="match status" value="1"/>
</dbReference>
<evidence type="ECO:0000313" key="2">
    <source>
        <dbReference type="EMBL" id="MET4576526.1"/>
    </source>
</evidence>
<dbReference type="InterPro" id="IPR042100">
    <property type="entry name" value="Bug_dom1"/>
</dbReference>
<comment type="caution">
    <text evidence="2">The sequence shown here is derived from an EMBL/GenBank/DDBJ whole genome shotgun (WGS) entry which is preliminary data.</text>
</comment>
<dbReference type="Gene3D" id="3.40.190.150">
    <property type="entry name" value="Bordetella uptake gene, domain 1"/>
    <property type="match status" value="1"/>
</dbReference>
<dbReference type="PIRSF" id="PIRSF017082">
    <property type="entry name" value="YflP"/>
    <property type="match status" value="1"/>
</dbReference>
<comment type="similarity">
    <text evidence="1">Belongs to the UPF0065 (bug) family.</text>
</comment>
<dbReference type="Gene3D" id="3.40.190.10">
    <property type="entry name" value="Periplasmic binding protein-like II"/>
    <property type="match status" value="1"/>
</dbReference>
<organism evidence="2 3">
    <name type="scientific">Ottowia thiooxydans</name>
    <dbReference type="NCBI Taxonomy" id="219182"/>
    <lineage>
        <taxon>Bacteria</taxon>
        <taxon>Pseudomonadati</taxon>
        <taxon>Pseudomonadota</taxon>
        <taxon>Betaproteobacteria</taxon>
        <taxon>Burkholderiales</taxon>
        <taxon>Comamonadaceae</taxon>
        <taxon>Ottowia</taxon>
    </lineage>
</organism>
<sequence length="330" mass="34837">MNRPFSRRELMAAAAGIPVAALPFHAGAQTGYPDRAIRIVVPFAPGGDGDVMARYWARAAAPLSGFNFIIDNKAGAGGVIGASEVARSKPDGYTLLLGTTTTQIVNPLASAKPQYDGLKDFVMVGPVSANPTCVLVHPSVPAKNLQELAALARSQPDKLSYGSAGAGTITNLTGELFKYLNGKLQITHVAYRGGGPAMADVIAGHLQLATPIMSSAVLGHHRSGRVRILAINSPTRLKSAPDIPTAVESGMPDMRVVVFNALFAPANLPRPVLETLRGVTRKVAGDAGFASNVQQAGAEMLVVADPEKYMQEEMGRWSRLIKAMDFKIED</sequence>
<dbReference type="EMBL" id="JBEPSH010000003">
    <property type="protein sequence ID" value="MET4576526.1"/>
    <property type="molecule type" value="Genomic_DNA"/>
</dbReference>
<keyword evidence="3" id="KW-1185">Reference proteome</keyword>
<dbReference type="Proteomes" id="UP001549320">
    <property type="component" value="Unassembled WGS sequence"/>
</dbReference>
<dbReference type="Pfam" id="PF03401">
    <property type="entry name" value="TctC"/>
    <property type="match status" value="1"/>
</dbReference>